<dbReference type="InterPro" id="IPR036514">
    <property type="entry name" value="SGNH_hydro_sf"/>
</dbReference>
<evidence type="ECO:0000313" key="4">
    <source>
        <dbReference type="Proteomes" id="UP000246099"/>
    </source>
</evidence>
<evidence type="ECO:0000256" key="1">
    <source>
        <dbReference type="SAM" id="SignalP"/>
    </source>
</evidence>
<feature type="chain" id="PRO_5047203898" evidence="1">
    <location>
        <begin position="24"/>
        <end position="644"/>
    </location>
</feature>
<dbReference type="Pfam" id="PF13472">
    <property type="entry name" value="Lipase_GDSL_2"/>
    <property type="match status" value="1"/>
</dbReference>
<dbReference type="SUPFAM" id="SSF53474">
    <property type="entry name" value="alpha/beta-Hydrolases"/>
    <property type="match status" value="1"/>
</dbReference>
<feature type="domain" description="SGNH hydrolase-type esterase" evidence="2">
    <location>
        <begin position="305"/>
        <end position="474"/>
    </location>
</feature>
<sequence length="644" mass="71767">MKFRVFSTWALLSLVFGFQTLLAQERTVNWKGFEKVQFRFQDRDAFYIKPMKALPGNPWVWRAHFPDWHTEMDSILVTRGFHVAYVNTNNLFGLPQAMQVWDAFYEHLVKERKLAPKVALEGVSRGGLYVYGWAKRNPGKVSCIYAEAPVCDPNSWPGGKGKGKGAPAEWAKWLQLAGQTEATAADYADIPLKDLAGLAAFKVPVLHVIGLRDAIVPPDENTLPLVKEYTRLGGPAAVYPMTRGKQNLEGHHFPIEHPERLADFIYSNSVPVQAPLQSSAYVKASASLAGAFRKFEETKKGTVAFLGGSITHNKGWRNKVAQYLQERFPHTTFQFIAAGIPSLGSTPHAFRFSRDVLEKGTPDILFLEAAVNDRGNGFSEKEQVRALEGILRRLYQQNAHAAAVLMAFADPAKNADYTAGKEPVEVAVHKKIAEHYNASFINLSREVYDRIQAGEFSWEYDFKDLHPSPFGQEIYFQTMKTLLRQPPAAQPAPAKLPPKLDARAYDKGRYLAVAEARQLKGFTVTDHWKPADHKNTREGFVDIPVLEGEAAGASFELAFSGRAIGLAVIAGPDAGTIRYRVDRGAAKTVDLYTPWSKNLHLPWYLVLDGDLRPGRHTLHVEILPQSNNAGQGPACRIAYFLVNE</sequence>
<keyword evidence="3" id="KW-0378">Hydrolase</keyword>
<name>A0ABN5LLP9_9BACT</name>
<dbReference type="RefSeq" id="WP_119075607.1">
    <property type="nucleotide sequence ID" value="NZ_CP029600.1"/>
</dbReference>
<keyword evidence="4" id="KW-1185">Reference proteome</keyword>
<dbReference type="Gene3D" id="3.40.50.1110">
    <property type="entry name" value="SGNH hydrolase"/>
    <property type="match status" value="1"/>
</dbReference>
<reference evidence="3 4" key="1">
    <citation type="submission" date="2018-05" db="EMBL/GenBank/DDBJ databases">
        <title>Chitinophaga sp. nov., isolated from rhizosphere soil of Alhagi.</title>
        <authorList>
            <person name="Liu Y."/>
        </authorList>
    </citation>
    <scope>NUCLEOTIDE SEQUENCE [LARGE SCALE GENOMIC DNA]</scope>
    <source>
        <strain evidence="3 4">T22</strain>
    </source>
</reference>
<dbReference type="SUPFAM" id="SSF52266">
    <property type="entry name" value="SGNH hydrolase"/>
    <property type="match status" value="1"/>
</dbReference>
<dbReference type="InterPro" id="IPR029058">
    <property type="entry name" value="AB_hydrolase_fold"/>
</dbReference>
<proteinExistence type="predicted"/>
<dbReference type="PANTHER" id="PTHR34407">
    <property type="entry name" value="EXPRESSED PROTEIN"/>
    <property type="match status" value="1"/>
</dbReference>
<dbReference type="InterPro" id="IPR013830">
    <property type="entry name" value="SGNH_hydro"/>
</dbReference>
<evidence type="ECO:0000259" key="2">
    <source>
        <dbReference type="Pfam" id="PF13472"/>
    </source>
</evidence>
<dbReference type="Gene3D" id="2.60.120.260">
    <property type="entry name" value="Galactose-binding domain-like"/>
    <property type="match status" value="1"/>
</dbReference>
<dbReference type="Gene3D" id="3.40.50.1820">
    <property type="entry name" value="alpha/beta hydrolase"/>
    <property type="match status" value="1"/>
</dbReference>
<gene>
    <name evidence="3" type="ORF">DLD77_00635</name>
</gene>
<dbReference type="EMBL" id="CP029600">
    <property type="protein sequence ID" value="AWO00316.1"/>
    <property type="molecule type" value="Genomic_DNA"/>
</dbReference>
<dbReference type="GO" id="GO:0016787">
    <property type="term" value="F:hydrolase activity"/>
    <property type="evidence" value="ECO:0007669"/>
    <property type="project" value="UniProtKB-KW"/>
</dbReference>
<protein>
    <submittedName>
        <fullName evidence="3">SGNH/GDSL hydrolase family protein</fullName>
    </submittedName>
</protein>
<evidence type="ECO:0000313" key="3">
    <source>
        <dbReference type="EMBL" id="AWO00316.1"/>
    </source>
</evidence>
<organism evidence="3 4">
    <name type="scientific">Chitinophaga alhagiae</name>
    <dbReference type="NCBI Taxonomy" id="2203219"/>
    <lineage>
        <taxon>Bacteria</taxon>
        <taxon>Pseudomonadati</taxon>
        <taxon>Bacteroidota</taxon>
        <taxon>Chitinophagia</taxon>
        <taxon>Chitinophagales</taxon>
        <taxon>Chitinophagaceae</taxon>
        <taxon>Chitinophaga</taxon>
    </lineage>
</organism>
<dbReference type="PANTHER" id="PTHR34407:SF1">
    <property type="entry name" value="SGNH HYDROLASE-TYPE ESTERASE DOMAIN-CONTAINING PROTEIN"/>
    <property type="match status" value="1"/>
</dbReference>
<dbReference type="Proteomes" id="UP000246099">
    <property type="component" value="Chromosome"/>
</dbReference>
<accession>A0ABN5LLP9</accession>
<keyword evidence="1" id="KW-0732">Signal</keyword>
<feature type="signal peptide" evidence="1">
    <location>
        <begin position="1"/>
        <end position="23"/>
    </location>
</feature>